<sequence>MSYQFLQPKTLKSGVQIKNRVVLPPMTECMALENGEVSREELRYADIHTGGVGMFITPVAYVNARGKGFEGQLSAAEDRFIPGLRKLARAIQKNGSKAILQIFSVGRMSTSAILRGQQTVSASAVAALRPGAETPVALTATEIEQTITDFGEATRRAIAAGFDGVEIHGANTYLIQQFFSPHSNRRTDKWGGSVEKRMTFPLRIVAEVQRAVKENSNRPFAVGYRFSPEEIEEPGITLADTLKLVAKLDTLGLDYLHVSMGNVWRTSLRDHDDQEPVIKKIQRAVSQTPLISVGSIDTPADAERVMTADIDFVAIGRESIREPQWVEKVVAGAEDSIRYTLPLADLDELGIASPYFDFLAGMDAGGAHIGFVPALNQPTMADAEDPVFKK</sequence>
<dbReference type="RefSeq" id="WP_191988737.1">
    <property type="nucleotide sequence ID" value="NZ_JBHSSI010000078.1"/>
</dbReference>
<dbReference type="CDD" id="cd04735">
    <property type="entry name" value="OYE_like_4_FMN"/>
    <property type="match status" value="1"/>
</dbReference>
<dbReference type="PANTHER" id="PTHR43656">
    <property type="entry name" value="BINDING OXIDOREDUCTASE, PUTATIVE (AFU_ORTHOLOGUE AFUA_2G08260)-RELATED"/>
    <property type="match status" value="1"/>
</dbReference>
<name>A0ABW1TJX2_9LACO</name>
<dbReference type="Pfam" id="PF00724">
    <property type="entry name" value="Oxidored_FMN"/>
    <property type="match status" value="1"/>
</dbReference>
<feature type="domain" description="NADH:flavin oxidoreductase/NADH oxidase N-terminal" evidence="3">
    <location>
        <begin position="7"/>
        <end position="334"/>
    </location>
</feature>
<evidence type="ECO:0000313" key="5">
    <source>
        <dbReference type="Proteomes" id="UP001596283"/>
    </source>
</evidence>
<dbReference type="InterPro" id="IPR013785">
    <property type="entry name" value="Aldolase_TIM"/>
</dbReference>
<evidence type="ECO:0000256" key="2">
    <source>
        <dbReference type="ARBA" id="ARBA00023002"/>
    </source>
</evidence>
<keyword evidence="1" id="KW-0285">Flavoprotein</keyword>
<dbReference type="InterPro" id="IPR051799">
    <property type="entry name" value="NADH_flavin_oxidoreductase"/>
</dbReference>
<dbReference type="PANTHER" id="PTHR43656:SF2">
    <property type="entry name" value="BINDING OXIDOREDUCTASE, PUTATIVE (AFU_ORTHOLOGUE AFUA_2G08260)-RELATED"/>
    <property type="match status" value="1"/>
</dbReference>
<evidence type="ECO:0000256" key="1">
    <source>
        <dbReference type="ARBA" id="ARBA00022630"/>
    </source>
</evidence>
<dbReference type="InterPro" id="IPR001155">
    <property type="entry name" value="OxRdtase_FMN_N"/>
</dbReference>
<accession>A0ABW1TJX2</accession>
<dbReference type="Gene3D" id="3.20.20.70">
    <property type="entry name" value="Aldolase class I"/>
    <property type="match status" value="1"/>
</dbReference>
<keyword evidence="2" id="KW-0560">Oxidoreductase</keyword>
<evidence type="ECO:0000259" key="3">
    <source>
        <dbReference type="Pfam" id="PF00724"/>
    </source>
</evidence>
<dbReference type="Proteomes" id="UP001596283">
    <property type="component" value="Unassembled WGS sequence"/>
</dbReference>
<gene>
    <name evidence="4" type="ORF">ACFP1C_12600</name>
</gene>
<keyword evidence="5" id="KW-1185">Reference proteome</keyword>
<evidence type="ECO:0000313" key="4">
    <source>
        <dbReference type="EMBL" id="MFC6261774.1"/>
    </source>
</evidence>
<organism evidence="4 5">
    <name type="scientific">Levilactobacillus fujinensis</name>
    <dbReference type="NCBI Taxonomy" id="2486024"/>
    <lineage>
        <taxon>Bacteria</taxon>
        <taxon>Bacillati</taxon>
        <taxon>Bacillota</taxon>
        <taxon>Bacilli</taxon>
        <taxon>Lactobacillales</taxon>
        <taxon>Lactobacillaceae</taxon>
        <taxon>Levilactobacillus</taxon>
    </lineage>
</organism>
<comment type="caution">
    <text evidence="4">The sequence shown here is derived from an EMBL/GenBank/DDBJ whole genome shotgun (WGS) entry which is preliminary data.</text>
</comment>
<proteinExistence type="predicted"/>
<dbReference type="SUPFAM" id="SSF51395">
    <property type="entry name" value="FMN-linked oxidoreductases"/>
    <property type="match status" value="1"/>
</dbReference>
<reference evidence="5" key="1">
    <citation type="journal article" date="2019" name="Int. J. Syst. Evol. Microbiol.">
        <title>The Global Catalogue of Microorganisms (GCM) 10K type strain sequencing project: providing services to taxonomists for standard genome sequencing and annotation.</title>
        <authorList>
            <consortium name="The Broad Institute Genomics Platform"/>
            <consortium name="The Broad Institute Genome Sequencing Center for Infectious Disease"/>
            <person name="Wu L."/>
            <person name="Ma J."/>
        </authorList>
    </citation>
    <scope>NUCLEOTIDE SEQUENCE [LARGE SCALE GENOMIC DNA]</scope>
    <source>
        <strain evidence="5">CCM 8908</strain>
    </source>
</reference>
<protein>
    <submittedName>
        <fullName evidence="4">NADH-dependent flavin oxidoreductase</fullName>
    </submittedName>
</protein>
<dbReference type="EMBL" id="JBHSSI010000078">
    <property type="protein sequence ID" value="MFC6261774.1"/>
    <property type="molecule type" value="Genomic_DNA"/>
</dbReference>